<reference evidence="6 7" key="1">
    <citation type="submission" date="2024-01" db="EMBL/GenBank/DDBJ databases">
        <title>The genomes of 5 underutilized Papilionoideae crops provide insights into root nodulation and disease resistanc.</title>
        <authorList>
            <person name="Yuan L."/>
        </authorList>
    </citation>
    <scope>NUCLEOTIDE SEQUENCE [LARGE SCALE GENOMIC DNA]</scope>
    <source>
        <strain evidence="6">ZHUSHIDOU_FW_LH</strain>
        <tissue evidence="6">Leaf</tissue>
    </source>
</reference>
<protein>
    <recommendedName>
        <fullName evidence="5">EF-hand domain-containing protein</fullName>
    </recommendedName>
</protein>
<feature type="domain" description="EF-hand" evidence="5">
    <location>
        <begin position="112"/>
        <end position="144"/>
    </location>
</feature>
<dbReference type="Gene3D" id="1.10.238.10">
    <property type="entry name" value="EF-hand"/>
    <property type="match status" value="1"/>
</dbReference>
<name>A0AAN9F4Y6_CROPI</name>
<dbReference type="InterPro" id="IPR011992">
    <property type="entry name" value="EF-hand-dom_pair"/>
</dbReference>
<gene>
    <name evidence="6" type="ORF">RIF29_21651</name>
</gene>
<keyword evidence="2" id="KW-0479">Metal-binding</keyword>
<dbReference type="AlphaFoldDB" id="A0AAN9F4Y6"/>
<comment type="similarity">
    <text evidence="1">Belongs to the calmodulin family.</text>
</comment>
<proteinExistence type="inferred from homology"/>
<dbReference type="FunFam" id="1.10.238.10:FF:000034">
    <property type="entry name" value="Calmodulin"/>
    <property type="match status" value="1"/>
</dbReference>
<dbReference type="SMART" id="SM00054">
    <property type="entry name" value="EFh"/>
    <property type="match status" value="2"/>
</dbReference>
<evidence type="ECO:0000313" key="6">
    <source>
        <dbReference type="EMBL" id="KAK7268941.1"/>
    </source>
</evidence>
<keyword evidence="4" id="KW-0106">Calcium</keyword>
<evidence type="ECO:0000256" key="3">
    <source>
        <dbReference type="ARBA" id="ARBA00022737"/>
    </source>
</evidence>
<dbReference type="Proteomes" id="UP001372338">
    <property type="component" value="Unassembled WGS sequence"/>
</dbReference>
<feature type="domain" description="EF-hand" evidence="5">
    <location>
        <begin position="76"/>
        <end position="111"/>
    </location>
</feature>
<dbReference type="InterPro" id="IPR018247">
    <property type="entry name" value="EF_Hand_1_Ca_BS"/>
</dbReference>
<evidence type="ECO:0000259" key="5">
    <source>
        <dbReference type="PROSITE" id="PS50222"/>
    </source>
</evidence>
<evidence type="ECO:0000256" key="2">
    <source>
        <dbReference type="ARBA" id="ARBA00022723"/>
    </source>
</evidence>
<dbReference type="PROSITE" id="PS00018">
    <property type="entry name" value="EF_HAND_1"/>
    <property type="match status" value="2"/>
</dbReference>
<dbReference type="InterPro" id="IPR050145">
    <property type="entry name" value="Centrin_CML-like"/>
</dbReference>
<evidence type="ECO:0000313" key="7">
    <source>
        <dbReference type="Proteomes" id="UP001372338"/>
    </source>
</evidence>
<dbReference type="InterPro" id="IPR002048">
    <property type="entry name" value="EF_hand_dom"/>
</dbReference>
<dbReference type="EMBL" id="JAYWIO010000004">
    <property type="protein sequence ID" value="KAK7268941.1"/>
    <property type="molecule type" value="Genomic_DNA"/>
</dbReference>
<dbReference type="PROSITE" id="PS50222">
    <property type="entry name" value="EF_HAND_2"/>
    <property type="match status" value="2"/>
</dbReference>
<organism evidence="6 7">
    <name type="scientific">Crotalaria pallida</name>
    <name type="common">Smooth rattlebox</name>
    <name type="synonym">Crotalaria striata</name>
    <dbReference type="NCBI Taxonomy" id="3830"/>
    <lineage>
        <taxon>Eukaryota</taxon>
        <taxon>Viridiplantae</taxon>
        <taxon>Streptophyta</taxon>
        <taxon>Embryophyta</taxon>
        <taxon>Tracheophyta</taxon>
        <taxon>Spermatophyta</taxon>
        <taxon>Magnoliopsida</taxon>
        <taxon>eudicotyledons</taxon>
        <taxon>Gunneridae</taxon>
        <taxon>Pentapetalae</taxon>
        <taxon>rosids</taxon>
        <taxon>fabids</taxon>
        <taxon>Fabales</taxon>
        <taxon>Fabaceae</taxon>
        <taxon>Papilionoideae</taxon>
        <taxon>50 kb inversion clade</taxon>
        <taxon>genistoids sensu lato</taxon>
        <taxon>core genistoids</taxon>
        <taxon>Crotalarieae</taxon>
        <taxon>Crotalaria</taxon>
    </lineage>
</organism>
<keyword evidence="7" id="KW-1185">Reference proteome</keyword>
<dbReference type="PANTHER" id="PTHR23050">
    <property type="entry name" value="CALCIUM BINDING PROTEIN"/>
    <property type="match status" value="1"/>
</dbReference>
<comment type="caution">
    <text evidence="6">The sequence shown here is derived from an EMBL/GenBank/DDBJ whole genome shotgun (WGS) entry which is preliminary data.</text>
</comment>
<dbReference type="GO" id="GO:0005509">
    <property type="term" value="F:calcium ion binding"/>
    <property type="evidence" value="ECO:0007669"/>
    <property type="project" value="InterPro"/>
</dbReference>
<dbReference type="CDD" id="cd00051">
    <property type="entry name" value="EFh"/>
    <property type="match status" value="1"/>
</dbReference>
<evidence type="ECO:0000256" key="4">
    <source>
        <dbReference type="ARBA" id="ARBA00022837"/>
    </source>
</evidence>
<dbReference type="SUPFAM" id="SSF47473">
    <property type="entry name" value="EF-hand"/>
    <property type="match status" value="1"/>
</dbReference>
<sequence length="144" mass="16672">MNNVANLSGWHFKHGETYEHKFIDQIVQSINKKINKLLHGDQNAPQHVSVPNRQHNNIITNQGQGVQNLPNERDAYQEKEFKEAFKVFDKDQNGYISASELRDVMIKLGDIVTHKEVEEMINEADLDGDGQINYDEFVKFMMAR</sequence>
<keyword evidence="3" id="KW-0677">Repeat</keyword>
<dbReference type="Pfam" id="PF13499">
    <property type="entry name" value="EF-hand_7"/>
    <property type="match status" value="1"/>
</dbReference>
<evidence type="ECO:0000256" key="1">
    <source>
        <dbReference type="ARBA" id="ARBA00009763"/>
    </source>
</evidence>
<accession>A0AAN9F4Y6</accession>